<name>A0ABT2Z8Q9_9RHOB</name>
<feature type="region of interest" description="Disordered" evidence="1">
    <location>
        <begin position="46"/>
        <end position="72"/>
    </location>
</feature>
<sequence length="72" mass="6845">MKMIALSAAVLCIAASGAMAKGHDQGNTAVPGAEDVGSGTVANAQALGGAKGNRPNDKGPSAANLAAEIAGR</sequence>
<evidence type="ECO:0000256" key="2">
    <source>
        <dbReference type="SAM" id="SignalP"/>
    </source>
</evidence>
<dbReference type="Proteomes" id="UP001652542">
    <property type="component" value="Unassembled WGS sequence"/>
</dbReference>
<accession>A0ABT2Z8Q9</accession>
<keyword evidence="4" id="KW-1185">Reference proteome</keyword>
<dbReference type="EMBL" id="JAOWKY010000001">
    <property type="protein sequence ID" value="MCV2867467.1"/>
    <property type="molecule type" value="Genomic_DNA"/>
</dbReference>
<keyword evidence="2" id="KW-0732">Signal</keyword>
<reference evidence="3 4" key="1">
    <citation type="submission" date="2022-10" db="EMBL/GenBank/DDBJ databases">
        <title>Defluviimonas sp. nov., isolated from ocean surface water.</title>
        <authorList>
            <person name="He W."/>
            <person name="Wang L."/>
            <person name="Zhang D.-F."/>
        </authorList>
    </citation>
    <scope>NUCLEOTIDE SEQUENCE [LARGE SCALE GENOMIC DNA]</scope>
    <source>
        <strain evidence="3 4">WL0002</strain>
    </source>
</reference>
<evidence type="ECO:0000313" key="4">
    <source>
        <dbReference type="Proteomes" id="UP001652542"/>
    </source>
</evidence>
<gene>
    <name evidence="3" type="ORF">OEW28_02365</name>
</gene>
<organism evidence="3 4">
    <name type="scientific">Albidovulum marisflavi</name>
    <dbReference type="NCBI Taxonomy" id="2984159"/>
    <lineage>
        <taxon>Bacteria</taxon>
        <taxon>Pseudomonadati</taxon>
        <taxon>Pseudomonadota</taxon>
        <taxon>Alphaproteobacteria</taxon>
        <taxon>Rhodobacterales</taxon>
        <taxon>Paracoccaceae</taxon>
        <taxon>Albidovulum</taxon>
    </lineage>
</organism>
<feature type="signal peptide" evidence="2">
    <location>
        <begin position="1"/>
        <end position="20"/>
    </location>
</feature>
<protein>
    <submittedName>
        <fullName evidence="3">Uncharacterized protein</fullName>
    </submittedName>
</protein>
<dbReference type="RefSeq" id="WP_263733115.1">
    <property type="nucleotide sequence ID" value="NZ_JAOWKY010000001.1"/>
</dbReference>
<feature type="chain" id="PRO_5046668979" evidence="2">
    <location>
        <begin position="21"/>
        <end position="72"/>
    </location>
</feature>
<evidence type="ECO:0000256" key="1">
    <source>
        <dbReference type="SAM" id="MobiDB-lite"/>
    </source>
</evidence>
<proteinExistence type="predicted"/>
<comment type="caution">
    <text evidence="3">The sequence shown here is derived from an EMBL/GenBank/DDBJ whole genome shotgun (WGS) entry which is preliminary data.</text>
</comment>
<evidence type="ECO:0000313" key="3">
    <source>
        <dbReference type="EMBL" id="MCV2867467.1"/>
    </source>
</evidence>